<dbReference type="Gene3D" id="3.40.605.10">
    <property type="entry name" value="Aldehyde Dehydrogenase, Chain A, domain 1"/>
    <property type="match status" value="1"/>
</dbReference>
<gene>
    <name evidence="9" type="ORF">SAMN03080615_02844</name>
</gene>
<dbReference type="EMBL" id="FOGB01000008">
    <property type="protein sequence ID" value="SEQ81115.1"/>
    <property type="molecule type" value="Genomic_DNA"/>
</dbReference>
<sequence>MNNISLLIAGKDQPATENATFQRCNPLSTEVVTVAAAATADDARAAATAAAAAFKTWSQSGVGERRAKLLKAADIMESYQDEFISRMMEETGATPAWAGFNVMIAAGVLREAASLTTQVGGEIIPSNVPDNMAMGVRVPCGVVLGIAPWNAPIILGTRAIATPIACGNTVVLKASEQCPATHQLIGQVLNEAGLGDGIVNVITNAPEQAGEVVTALIEHEGVRRINFTGSTGIGKIIAETAARYLKPALLELGGKAPFIVLEDADLDAAVEAAAFGAFFNQGQICMSTERLIVVDSVADEFASKLAAKAKSLVAGDPQDSHNQLGTLISTQAGLKLNDLLEDALSKGASQLSGGKAEGVIMQATLIDNVTSDMRLYSEESFGPMVAMIRVKDEDEAIRLANDSEYGLSAAVFSKDIARAMAVAKRIESGICHINAPTVHDEPQMPFGGVKSSGYGRFGGKAGIEEFTDLRWMTLQLGPRHYPI</sequence>
<evidence type="ECO:0000256" key="4">
    <source>
        <dbReference type="PIRNR" id="PIRNR036492"/>
    </source>
</evidence>
<evidence type="ECO:0000256" key="3">
    <source>
        <dbReference type="ARBA" id="ARBA00023027"/>
    </source>
</evidence>
<evidence type="ECO:0000313" key="9">
    <source>
        <dbReference type="EMBL" id="SEQ81115.1"/>
    </source>
</evidence>
<dbReference type="Proteomes" id="UP000198749">
    <property type="component" value="Unassembled WGS sequence"/>
</dbReference>
<feature type="domain" description="Aldehyde dehydrogenase" evidence="8">
    <location>
        <begin position="18"/>
        <end position="471"/>
    </location>
</feature>
<name>A0A1H9J3C0_9GAMM</name>
<dbReference type="InterPro" id="IPR015590">
    <property type="entry name" value="Aldehyde_DH_dom"/>
</dbReference>
<proteinExistence type="inferred from homology"/>
<evidence type="ECO:0000313" key="10">
    <source>
        <dbReference type="Proteomes" id="UP000198749"/>
    </source>
</evidence>
<accession>A0A1H9J3C0</accession>
<protein>
    <recommendedName>
        <fullName evidence="4">Aldehyde dehydrogenase</fullName>
    </recommendedName>
</protein>
<dbReference type="STRING" id="355243.SAMN03080615_02844"/>
<keyword evidence="10" id="KW-1185">Reference proteome</keyword>
<organism evidence="9 10">
    <name type="scientific">Amphritea atlantica</name>
    <dbReference type="NCBI Taxonomy" id="355243"/>
    <lineage>
        <taxon>Bacteria</taxon>
        <taxon>Pseudomonadati</taxon>
        <taxon>Pseudomonadota</taxon>
        <taxon>Gammaproteobacteria</taxon>
        <taxon>Oceanospirillales</taxon>
        <taxon>Oceanospirillaceae</taxon>
        <taxon>Amphritea</taxon>
    </lineage>
</organism>
<evidence type="ECO:0000256" key="7">
    <source>
        <dbReference type="RuleBase" id="RU003345"/>
    </source>
</evidence>
<dbReference type="InterPro" id="IPR016161">
    <property type="entry name" value="Ald_DH/histidinol_DH"/>
</dbReference>
<dbReference type="InterPro" id="IPR016163">
    <property type="entry name" value="Ald_DH_C"/>
</dbReference>
<feature type="active site" evidence="5">
    <location>
        <position position="285"/>
    </location>
</feature>
<dbReference type="InterPro" id="IPR029510">
    <property type="entry name" value="Ald_DH_CS_GLU"/>
</dbReference>
<evidence type="ECO:0000256" key="6">
    <source>
        <dbReference type="PROSITE-ProRule" id="PRU10007"/>
    </source>
</evidence>
<dbReference type="InterPro" id="IPR016162">
    <property type="entry name" value="Ald_DH_N"/>
</dbReference>
<comment type="similarity">
    <text evidence="1 4 7">Belongs to the aldehyde dehydrogenase family.</text>
</comment>
<dbReference type="PANTHER" id="PTHR42986">
    <property type="entry name" value="BENZALDEHYDE DEHYDROGENASE YFMT"/>
    <property type="match status" value="1"/>
</dbReference>
<dbReference type="PANTHER" id="PTHR42986:SF1">
    <property type="entry name" value="BENZALDEHYDE DEHYDROGENASE YFMT"/>
    <property type="match status" value="1"/>
</dbReference>
<dbReference type="FunFam" id="3.40.309.10:FF:000010">
    <property type="entry name" value="Gamma-aminobutyraldehyde dehydrogenase"/>
    <property type="match status" value="1"/>
</dbReference>
<dbReference type="PROSITE" id="PS00687">
    <property type="entry name" value="ALDEHYDE_DEHYDR_GLU"/>
    <property type="match status" value="1"/>
</dbReference>
<dbReference type="PIRSF" id="PIRSF036492">
    <property type="entry name" value="ALDH"/>
    <property type="match status" value="1"/>
</dbReference>
<keyword evidence="2 4" id="KW-0560">Oxidoreductase</keyword>
<dbReference type="RefSeq" id="WP_091359520.1">
    <property type="nucleotide sequence ID" value="NZ_AP025284.1"/>
</dbReference>
<dbReference type="GO" id="GO:0006081">
    <property type="term" value="P:aldehyde metabolic process"/>
    <property type="evidence" value="ECO:0007669"/>
    <property type="project" value="InterPro"/>
</dbReference>
<dbReference type="Gene3D" id="3.40.309.10">
    <property type="entry name" value="Aldehyde Dehydrogenase, Chain A, domain 2"/>
    <property type="match status" value="1"/>
</dbReference>
<evidence type="ECO:0000256" key="2">
    <source>
        <dbReference type="ARBA" id="ARBA00023002"/>
    </source>
</evidence>
<dbReference type="InterPro" id="IPR012394">
    <property type="entry name" value="Aldehyde_DH_NAD(P)"/>
</dbReference>
<evidence type="ECO:0000256" key="5">
    <source>
        <dbReference type="PIRSR" id="PIRSR036492-1"/>
    </source>
</evidence>
<dbReference type="CDD" id="cd07105">
    <property type="entry name" value="ALDH_SaliADH"/>
    <property type="match status" value="1"/>
</dbReference>
<evidence type="ECO:0000259" key="8">
    <source>
        <dbReference type="Pfam" id="PF00171"/>
    </source>
</evidence>
<dbReference type="SUPFAM" id="SSF53720">
    <property type="entry name" value="ALDH-like"/>
    <property type="match status" value="1"/>
</dbReference>
<dbReference type="Pfam" id="PF00171">
    <property type="entry name" value="Aldedh"/>
    <property type="match status" value="1"/>
</dbReference>
<evidence type="ECO:0000256" key="1">
    <source>
        <dbReference type="ARBA" id="ARBA00009986"/>
    </source>
</evidence>
<keyword evidence="3" id="KW-0520">NAD</keyword>
<dbReference type="AlphaFoldDB" id="A0A1H9J3C0"/>
<dbReference type="OrthoDB" id="9812625at2"/>
<reference evidence="10" key="1">
    <citation type="submission" date="2016-10" db="EMBL/GenBank/DDBJ databases">
        <authorList>
            <person name="Varghese N."/>
            <person name="Submissions S."/>
        </authorList>
    </citation>
    <scope>NUCLEOTIDE SEQUENCE [LARGE SCALE GENOMIC DNA]</scope>
    <source>
        <strain evidence="10">DSM 18887</strain>
    </source>
</reference>
<feature type="active site" evidence="5 6">
    <location>
        <position position="251"/>
    </location>
</feature>
<dbReference type="GO" id="GO:0016620">
    <property type="term" value="F:oxidoreductase activity, acting on the aldehyde or oxo group of donors, NAD or NADP as acceptor"/>
    <property type="evidence" value="ECO:0007669"/>
    <property type="project" value="InterPro"/>
</dbReference>